<feature type="region of interest" description="Disordered" evidence="1">
    <location>
        <begin position="61"/>
        <end position="110"/>
    </location>
</feature>
<accession>A0A6J3LWL4</accession>
<evidence type="ECO:0000256" key="1">
    <source>
        <dbReference type="SAM" id="MobiDB-lite"/>
    </source>
</evidence>
<evidence type="ECO:0000313" key="3">
    <source>
        <dbReference type="RefSeq" id="XP_033456068.1"/>
    </source>
</evidence>
<organism evidence="3">
    <name type="scientific">Dissoconium aciculare CBS 342.82</name>
    <dbReference type="NCBI Taxonomy" id="1314786"/>
    <lineage>
        <taxon>Eukaryota</taxon>
        <taxon>Fungi</taxon>
        <taxon>Dikarya</taxon>
        <taxon>Ascomycota</taxon>
        <taxon>Pezizomycotina</taxon>
        <taxon>Dothideomycetes</taxon>
        <taxon>Dothideomycetidae</taxon>
        <taxon>Mycosphaerellales</taxon>
        <taxon>Dissoconiaceae</taxon>
        <taxon>Dissoconium</taxon>
    </lineage>
</organism>
<gene>
    <name evidence="3" type="ORF">K489DRAFT_384526</name>
</gene>
<dbReference type="AlphaFoldDB" id="A0A6J3LWL4"/>
<keyword evidence="2" id="KW-1185">Reference proteome</keyword>
<reference evidence="3" key="1">
    <citation type="submission" date="2020-01" db="EMBL/GenBank/DDBJ databases">
        <authorList>
            <consortium name="DOE Joint Genome Institute"/>
            <person name="Haridas S."/>
            <person name="Albert R."/>
            <person name="Binder M."/>
            <person name="Bloem J."/>
            <person name="Labutti K."/>
            <person name="Salamov A."/>
            <person name="Andreopoulos B."/>
            <person name="Baker S.E."/>
            <person name="Barry K."/>
            <person name="Bills G."/>
            <person name="Bluhm B.H."/>
            <person name="Cannon C."/>
            <person name="Castanera R."/>
            <person name="Culley D.E."/>
            <person name="Daum C."/>
            <person name="Ezra D."/>
            <person name="Gonzalez J.B."/>
            <person name="Henrissat B."/>
            <person name="Kuo A."/>
            <person name="Liang C."/>
            <person name="Lipzen A."/>
            <person name="Lutzoni F."/>
            <person name="Magnuson J."/>
            <person name="Mondo S."/>
            <person name="Nolan M."/>
            <person name="Ohm R."/>
            <person name="Pangilinan J."/>
            <person name="Park H.-J."/>
            <person name="Ramirez L."/>
            <person name="Alfaro M."/>
            <person name="Sun H."/>
            <person name="Tritt A."/>
            <person name="Yoshinaga Y."/>
            <person name="Zwiers L.-H."/>
            <person name="Turgeon B.G."/>
            <person name="Goodwin S.B."/>
            <person name="Spatafora J.W."/>
            <person name="Crous P.W."/>
            <person name="Grigoriev I.V."/>
        </authorList>
    </citation>
    <scope>NUCLEOTIDE SEQUENCE</scope>
    <source>
        <strain evidence="3">CBS 342.82</strain>
    </source>
</reference>
<feature type="compositionally biased region" description="Basic residues" evidence="1">
    <location>
        <begin position="87"/>
        <end position="110"/>
    </location>
</feature>
<name>A0A6J3LWL4_9PEZI</name>
<dbReference type="GeneID" id="54363679"/>
<sequence>MGTQTPPPPPPPALPTLRLQYCPAHCALCTALDLVSLDDSSRPSALLYPHRLTLLSVDRLRCSPTQTPQTPQPPQPPRLTFADHLHSPARRPLRHIGHRPRRNHRRSPRT</sequence>
<dbReference type="RefSeq" id="XP_033456068.1">
    <property type="nucleotide sequence ID" value="XM_033605879.1"/>
</dbReference>
<dbReference type="Proteomes" id="UP000504637">
    <property type="component" value="Unplaced"/>
</dbReference>
<protein>
    <submittedName>
        <fullName evidence="3">Uncharacterized protein</fullName>
    </submittedName>
</protein>
<evidence type="ECO:0000313" key="2">
    <source>
        <dbReference type="Proteomes" id="UP000504637"/>
    </source>
</evidence>
<proteinExistence type="predicted"/>
<reference evidence="3" key="3">
    <citation type="submission" date="2025-08" db="UniProtKB">
        <authorList>
            <consortium name="RefSeq"/>
        </authorList>
    </citation>
    <scope>IDENTIFICATION</scope>
    <source>
        <strain evidence="3">CBS 342.82</strain>
    </source>
</reference>
<reference evidence="3" key="2">
    <citation type="submission" date="2020-04" db="EMBL/GenBank/DDBJ databases">
        <authorList>
            <consortium name="NCBI Genome Project"/>
        </authorList>
    </citation>
    <scope>NUCLEOTIDE SEQUENCE</scope>
    <source>
        <strain evidence="3">CBS 342.82</strain>
    </source>
</reference>